<name>A0A3M2RJZ6_9GAMM</name>
<reference evidence="1 2" key="1">
    <citation type="submission" date="2018-08" db="EMBL/GenBank/DDBJ databases">
        <title>Whole Genome Sequence of the Moderate Halophilic Marine Bacterium Marinobacter litoralis Sw-45.</title>
        <authorList>
            <person name="Musa H."/>
        </authorList>
    </citation>
    <scope>NUCLEOTIDE SEQUENCE [LARGE SCALE GENOMIC DNA]</scope>
    <source>
        <strain evidence="1 2">Sw-45</strain>
    </source>
</reference>
<organism evidence="1 2">
    <name type="scientific">Marinobacter litoralis</name>
    <dbReference type="NCBI Taxonomy" id="187981"/>
    <lineage>
        <taxon>Bacteria</taxon>
        <taxon>Pseudomonadati</taxon>
        <taxon>Pseudomonadota</taxon>
        <taxon>Gammaproteobacteria</taxon>
        <taxon>Pseudomonadales</taxon>
        <taxon>Marinobacteraceae</taxon>
        <taxon>Marinobacter</taxon>
    </lineage>
</organism>
<proteinExistence type="predicted"/>
<dbReference type="AlphaFoldDB" id="A0A3M2RJZ6"/>
<gene>
    <name evidence="1" type="ORF">DOQ08_00327</name>
</gene>
<dbReference type="Proteomes" id="UP000265903">
    <property type="component" value="Unassembled WGS sequence"/>
</dbReference>
<comment type="caution">
    <text evidence="1">The sequence shown here is derived from an EMBL/GenBank/DDBJ whole genome shotgun (WGS) entry which is preliminary data.</text>
</comment>
<sequence>MTFLAETTINKQRWNMDDSVNVLPRTAKAPTIERSATPLVMPSSAQLPATEIKPP</sequence>
<keyword evidence="2" id="KW-1185">Reference proteome</keyword>
<protein>
    <submittedName>
        <fullName evidence="1">Uncharacterized protein</fullName>
    </submittedName>
</protein>
<evidence type="ECO:0000313" key="1">
    <source>
        <dbReference type="EMBL" id="RMJ05657.1"/>
    </source>
</evidence>
<accession>A0A3M2RJZ6</accession>
<dbReference type="EMBL" id="QMDL01000001">
    <property type="protein sequence ID" value="RMJ05657.1"/>
    <property type="molecule type" value="Genomic_DNA"/>
</dbReference>
<evidence type="ECO:0000313" key="2">
    <source>
        <dbReference type="Proteomes" id="UP000265903"/>
    </source>
</evidence>